<dbReference type="Pfam" id="PF02645">
    <property type="entry name" value="DegV"/>
    <property type="match status" value="1"/>
</dbReference>
<dbReference type="EMBL" id="FOBM01000007">
    <property type="protein sequence ID" value="SEM22523.1"/>
    <property type="molecule type" value="Genomic_DNA"/>
</dbReference>
<dbReference type="Proteomes" id="UP000700800">
    <property type="component" value="Unassembled WGS sequence"/>
</dbReference>
<reference evidence="7 12" key="4">
    <citation type="submission" date="2016-10" db="EMBL/GenBank/DDBJ databases">
        <authorList>
            <person name="de Groot N.N."/>
        </authorList>
    </citation>
    <scope>NUCLEOTIDE SEQUENCE [LARGE SCALE GENOMIC DNA]</scope>
    <source>
        <strain evidence="7 12">VTM1R29</strain>
    </source>
</reference>
<evidence type="ECO:0000313" key="12">
    <source>
        <dbReference type="Proteomes" id="UP000182764"/>
    </source>
</evidence>
<evidence type="ECO:0000313" key="13">
    <source>
        <dbReference type="Proteomes" id="UP000249013"/>
    </source>
</evidence>
<dbReference type="PATRIC" id="fig|315405.11.peg.1971"/>
<name>A0A060RFB7_9STRE</name>
<reference evidence="3 9" key="1">
    <citation type="submission" date="2014-02" db="EMBL/GenBank/DDBJ databases">
        <authorList>
            <person name="Manrique M."/>
        </authorList>
    </citation>
    <scope>NUCLEOTIDE SEQUENCE [LARGE SCALE GENOMIC DNA]</scope>
    <source>
        <strain evidence="3 9">LMG17956</strain>
    </source>
</reference>
<keyword evidence="2" id="KW-0446">Lipid-binding</keyword>
<dbReference type="Proteomes" id="UP000027584">
    <property type="component" value="Unassembled WGS sequence"/>
</dbReference>
<reference evidence="3 9" key="2">
    <citation type="submission" date="2014-05" db="EMBL/GenBank/DDBJ databases">
        <title>Genome sequence of Streptococcus gallolyticus.</title>
        <authorList>
            <person name="Del Campo R."/>
        </authorList>
    </citation>
    <scope>NUCLEOTIDE SEQUENCE [LARGE SCALE GENOMIC DNA]</scope>
    <source>
        <strain evidence="3 9">LMG17956</strain>
    </source>
</reference>
<dbReference type="Gene3D" id="3.30.1180.10">
    <property type="match status" value="1"/>
</dbReference>
<sequence>MTWKIVTDSGCDIKHIEAIADHTEFQNVPLTIQIGSEIFVDDEGLDVDNMMASMYASPTSSKSSCPSPDAFLQAYQGAENVIAITITGNLSGSQNSAQVAKNMLLEEHPNVNIHVIDSLSAGGEIDLIVLELNRLIAKGLSFDEVVEAITAYQAKTKLLFILARVDNLVKNGRLSKLIGKVIGLLNIRMVGKASDEGTLELLHKARGQKKAVQATIDEMFKEGYQGGKVMITHANNEKACQQLSDKIKEKYPQADITFIKASGLCSFYGEDGGILLGYETK</sequence>
<dbReference type="AlphaFoldDB" id="A0A060RFB7"/>
<gene>
    <name evidence="3" type="ORF">BN963_SGAL_00083</name>
    <name evidence="6" type="ORF">E7156_09810</name>
    <name evidence="8" type="ORF">NCTC13773_00501</name>
    <name evidence="7" type="ORF">SAMN04487839_1075</name>
    <name evidence="4" type="ORF">SGADD02_01688</name>
    <name evidence="5" type="ORF">SGADD03_01478</name>
</gene>
<dbReference type="RefSeq" id="WP_039692312.1">
    <property type="nucleotide sequence ID" value="NZ_FNUH01000006.1"/>
</dbReference>
<evidence type="ECO:0000256" key="2">
    <source>
        <dbReference type="ARBA" id="ARBA00023121"/>
    </source>
</evidence>
<dbReference type="Gene3D" id="2.20.28.50">
    <property type="entry name" value="degv family protein"/>
    <property type="match status" value="1"/>
</dbReference>
<proteinExistence type="predicted"/>
<evidence type="ECO:0000313" key="11">
    <source>
        <dbReference type="Proteomes" id="UP000071927"/>
    </source>
</evidence>
<evidence type="ECO:0000313" key="4">
    <source>
        <dbReference type="EMBL" id="KXT66393.1"/>
    </source>
</evidence>
<dbReference type="NCBIfam" id="TIGR00762">
    <property type="entry name" value="DegV"/>
    <property type="match status" value="1"/>
</dbReference>
<evidence type="ECO:0000313" key="3">
    <source>
        <dbReference type="EMBL" id="CDO16904.1"/>
    </source>
</evidence>
<dbReference type="Proteomes" id="UP000070198">
    <property type="component" value="Unassembled WGS sequence"/>
</dbReference>
<evidence type="ECO:0000256" key="1">
    <source>
        <dbReference type="ARBA" id="ARBA00003238"/>
    </source>
</evidence>
<evidence type="ECO:0000313" key="7">
    <source>
        <dbReference type="EMBL" id="SEM22523.1"/>
    </source>
</evidence>
<dbReference type="EMBL" id="CCBC010000019">
    <property type="protein sequence ID" value="CDO16904.1"/>
    <property type="molecule type" value="Genomic_DNA"/>
</dbReference>
<reference evidence="6" key="6">
    <citation type="submission" date="2019-04" db="EMBL/GenBank/DDBJ databases">
        <title>Evolution of Biomass-Degrading Anaerobic Consortia Revealed by Metagenomics.</title>
        <authorList>
            <person name="Peng X."/>
        </authorList>
    </citation>
    <scope>NUCLEOTIDE SEQUENCE</scope>
    <source>
        <strain evidence="6">SIG195</strain>
    </source>
</reference>
<dbReference type="InterPro" id="IPR043168">
    <property type="entry name" value="DegV_C"/>
</dbReference>
<dbReference type="EMBL" id="LS483409">
    <property type="protein sequence ID" value="SQG78721.1"/>
    <property type="molecule type" value="Genomic_DNA"/>
</dbReference>
<protein>
    <submittedName>
        <fullName evidence="4">DegV family protein</fullName>
    </submittedName>
    <submittedName>
        <fullName evidence="7">EDD domain protein, DegV family</fullName>
    </submittedName>
</protein>
<comment type="function">
    <text evidence="1">May bind long-chain fatty acids, such as palmitate, and may play a role in lipid transport or fatty acid metabolism.</text>
</comment>
<reference evidence="8 13" key="5">
    <citation type="submission" date="2018-06" db="EMBL/GenBank/DDBJ databases">
        <authorList>
            <consortium name="Pathogen Informatics"/>
            <person name="Doyle S."/>
        </authorList>
    </citation>
    <scope>NUCLEOTIDE SEQUENCE [LARGE SCALE GENOMIC DNA]</scope>
    <source>
        <strain evidence="8 13">NCTC13773</strain>
    </source>
</reference>
<evidence type="ECO:0000313" key="8">
    <source>
        <dbReference type="EMBL" id="SQG78721.1"/>
    </source>
</evidence>
<accession>A0A060RFB7</accession>
<dbReference type="InterPro" id="IPR050270">
    <property type="entry name" value="DegV_domain_contain"/>
</dbReference>
<dbReference type="PANTHER" id="PTHR33434:SF2">
    <property type="entry name" value="FATTY ACID-BINDING PROTEIN TM_1468"/>
    <property type="match status" value="1"/>
</dbReference>
<dbReference type="PROSITE" id="PS51482">
    <property type="entry name" value="DEGV"/>
    <property type="match status" value="1"/>
</dbReference>
<dbReference type="EMBL" id="LQOF01000338">
    <property type="protein sequence ID" value="KXT66393.1"/>
    <property type="molecule type" value="Genomic_DNA"/>
</dbReference>
<dbReference type="Proteomes" id="UP000182764">
    <property type="component" value="Unassembled WGS sequence"/>
</dbReference>
<evidence type="ECO:0000313" key="5">
    <source>
        <dbReference type="EMBL" id="KXU06483.1"/>
    </source>
</evidence>
<dbReference type="EMBL" id="SVAF01000040">
    <property type="protein sequence ID" value="MBE6165553.1"/>
    <property type="molecule type" value="Genomic_DNA"/>
</dbReference>
<organism evidence="3 9">
    <name type="scientific">Streptococcus gallolyticus</name>
    <dbReference type="NCBI Taxonomy" id="315405"/>
    <lineage>
        <taxon>Bacteria</taxon>
        <taxon>Bacillati</taxon>
        <taxon>Bacillota</taxon>
        <taxon>Bacilli</taxon>
        <taxon>Lactobacillales</taxon>
        <taxon>Streptococcaceae</taxon>
        <taxon>Streptococcus</taxon>
    </lineage>
</organism>
<dbReference type="Proteomes" id="UP000071927">
    <property type="component" value="Unassembled WGS sequence"/>
</dbReference>
<evidence type="ECO:0000313" key="9">
    <source>
        <dbReference type="Proteomes" id="UP000027584"/>
    </source>
</evidence>
<evidence type="ECO:0000313" key="10">
    <source>
        <dbReference type="Proteomes" id="UP000070198"/>
    </source>
</evidence>
<dbReference type="InterPro" id="IPR003797">
    <property type="entry name" value="DegV"/>
</dbReference>
<dbReference type="GO" id="GO:0008289">
    <property type="term" value="F:lipid binding"/>
    <property type="evidence" value="ECO:0007669"/>
    <property type="project" value="UniProtKB-KW"/>
</dbReference>
<dbReference type="SUPFAM" id="SSF82549">
    <property type="entry name" value="DAK1/DegV-like"/>
    <property type="match status" value="1"/>
</dbReference>
<dbReference type="Gene3D" id="3.40.50.10440">
    <property type="entry name" value="Dihydroxyacetone kinase, domain 1"/>
    <property type="match status" value="1"/>
</dbReference>
<reference evidence="10 11" key="3">
    <citation type="submission" date="2016-01" db="EMBL/GenBank/DDBJ databases">
        <title>Highly variable Streptococcus oralis are common among viridans streptococci isolated from primates.</title>
        <authorList>
            <person name="Denapaite D."/>
            <person name="Rieger M."/>
            <person name="Koendgen S."/>
            <person name="Brueckner R."/>
            <person name="Ochigava I."/>
            <person name="Kappeler P."/>
            <person name="Maetz-Rensing K."/>
            <person name="Leendertz F."/>
            <person name="Hakenbeck R."/>
        </authorList>
    </citation>
    <scope>NUCLEOTIDE SEQUENCE [LARGE SCALE GENOMIC DNA]</scope>
    <source>
        <strain evidence="4 10">DD02</strain>
        <strain evidence="5 11">DD03</strain>
    </source>
</reference>
<evidence type="ECO:0000313" key="6">
    <source>
        <dbReference type="EMBL" id="MBE6165553.1"/>
    </source>
</evidence>
<dbReference type="EMBL" id="LQXV01000252">
    <property type="protein sequence ID" value="KXU06483.1"/>
    <property type="molecule type" value="Genomic_DNA"/>
</dbReference>
<dbReference type="PANTHER" id="PTHR33434">
    <property type="entry name" value="DEGV DOMAIN-CONTAINING PROTEIN DR_1986-RELATED"/>
    <property type="match status" value="1"/>
</dbReference>
<dbReference type="Proteomes" id="UP000249013">
    <property type="component" value="Chromosome 1"/>
</dbReference>